<evidence type="ECO:0000256" key="1">
    <source>
        <dbReference type="ARBA" id="ARBA00004613"/>
    </source>
</evidence>
<gene>
    <name evidence="7" type="ORF">SHERM_09047</name>
</gene>
<evidence type="ECO:0000256" key="4">
    <source>
        <dbReference type="ARBA" id="ARBA00022525"/>
    </source>
</evidence>
<comment type="similarity">
    <text evidence="2 6">Belongs to the plant self-incompatibility (S1) protein family.</text>
</comment>
<sequence length="144" mass="16932">MKEVSLIVLYLLTTSTLIATSQHLTLPFKKSRVIVTNDIPIFNETTSIECYSSNNNLEVHNLSYLESYEWSFKTSLFNTKFYCSFRTPCGEGTYGVFTKRLNDVYCNYLCNWSIQPNGVSLENRRYRGLSDYWQDWKIWKDCNP</sequence>
<dbReference type="GO" id="GO:0060320">
    <property type="term" value="P:rejection of self pollen"/>
    <property type="evidence" value="ECO:0007669"/>
    <property type="project" value="UniProtKB-KW"/>
</dbReference>
<dbReference type="InterPro" id="IPR010264">
    <property type="entry name" value="Self-incomp_S1"/>
</dbReference>
<dbReference type="AlphaFoldDB" id="A0A9N7RTD2"/>
<dbReference type="PANTHER" id="PTHR31232:SF42">
    <property type="entry name" value="S-PROTEIN HOMOLOG"/>
    <property type="match status" value="1"/>
</dbReference>
<accession>A0A9N7RTD2</accession>
<evidence type="ECO:0000256" key="3">
    <source>
        <dbReference type="ARBA" id="ARBA00022471"/>
    </source>
</evidence>
<dbReference type="OrthoDB" id="1034407at2759"/>
<evidence type="ECO:0000256" key="6">
    <source>
        <dbReference type="RuleBase" id="RU367044"/>
    </source>
</evidence>
<dbReference type="GO" id="GO:0005576">
    <property type="term" value="C:extracellular region"/>
    <property type="evidence" value="ECO:0007669"/>
    <property type="project" value="UniProtKB-SubCell"/>
</dbReference>
<evidence type="ECO:0000313" key="7">
    <source>
        <dbReference type="EMBL" id="CAA0843270.1"/>
    </source>
</evidence>
<keyword evidence="3 6" id="KW-0713">Self-incompatibility</keyword>
<protein>
    <recommendedName>
        <fullName evidence="6">S-protein homolog</fullName>
    </recommendedName>
</protein>
<keyword evidence="8" id="KW-1185">Reference proteome</keyword>
<proteinExistence type="inferred from homology"/>
<reference evidence="7" key="1">
    <citation type="submission" date="2019-12" db="EMBL/GenBank/DDBJ databases">
        <authorList>
            <person name="Scholes J."/>
        </authorList>
    </citation>
    <scope>NUCLEOTIDE SEQUENCE</scope>
</reference>
<comment type="subcellular location">
    <subcellularLocation>
        <location evidence="1 6">Secreted</location>
    </subcellularLocation>
</comment>
<comment type="caution">
    <text evidence="7">The sequence shown here is derived from an EMBL/GenBank/DDBJ whole genome shotgun (WGS) entry which is preliminary data.</text>
</comment>
<evidence type="ECO:0000256" key="2">
    <source>
        <dbReference type="ARBA" id="ARBA00005581"/>
    </source>
</evidence>
<keyword evidence="4 6" id="KW-0964">Secreted</keyword>
<feature type="chain" id="PRO_5040532492" description="S-protein homolog" evidence="6">
    <location>
        <begin position="21"/>
        <end position="144"/>
    </location>
</feature>
<dbReference type="Pfam" id="PF05938">
    <property type="entry name" value="Self-incomp_S1"/>
    <property type="match status" value="1"/>
</dbReference>
<evidence type="ECO:0000313" key="8">
    <source>
        <dbReference type="Proteomes" id="UP001153555"/>
    </source>
</evidence>
<feature type="signal peptide" evidence="6">
    <location>
        <begin position="1"/>
        <end position="20"/>
    </location>
</feature>
<name>A0A9N7RTD2_STRHE</name>
<dbReference type="EMBL" id="CACSLK010035018">
    <property type="protein sequence ID" value="CAA0843270.1"/>
    <property type="molecule type" value="Genomic_DNA"/>
</dbReference>
<evidence type="ECO:0000256" key="5">
    <source>
        <dbReference type="ARBA" id="ARBA00022729"/>
    </source>
</evidence>
<organism evidence="7 8">
    <name type="scientific">Striga hermonthica</name>
    <name type="common">Purple witchweed</name>
    <name type="synonym">Buchnera hermonthica</name>
    <dbReference type="NCBI Taxonomy" id="68872"/>
    <lineage>
        <taxon>Eukaryota</taxon>
        <taxon>Viridiplantae</taxon>
        <taxon>Streptophyta</taxon>
        <taxon>Embryophyta</taxon>
        <taxon>Tracheophyta</taxon>
        <taxon>Spermatophyta</taxon>
        <taxon>Magnoliopsida</taxon>
        <taxon>eudicotyledons</taxon>
        <taxon>Gunneridae</taxon>
        <taxon>Pentapetalae</taxon>
        <taxon>asterids</taxon>
        <taxon>lamiids</taxon>
        <taxon>Lamiales</taxon>
        <taxon>Orobanchaceae</taxon>
        <taxon>Buchnereae</taxon>
        <taxon>Striga</taxon>
    </lineage>
</organism>
<dbReference type="PANTHER" id="PTHR31232">
    <property type="match status" value="1"/>
</dbReference>
<keyword evidence="5 6" id="KW-0732">Signal</keyword>
<dbReference type="Proteomes" id="UP001153555">
    <property type="component" value="Unassembled WGS sequence"/>
</dbReference>